<dbReference type="InterPro" id="IPR011990">
    <property type="entry name" value="TPR-like_helical_dom_sf"/>
</dbReference>
<feature type="region of interest" description="Disordered" evidence="6">
    <location>
        <begin position="183"/>
        <end position="220"/>
    </location>
</feature>
<dbReference type="GO" id="GO:0005524">
    <property type="term" value="F:ATP binding"/>
    <property type="evidence" value="ECO:0007669"/>
    <property type="project" value="UniProtKB-UniRule"/>
</dbReference>
<dbReference type="InterPro" id="IPR011009">
    <property type="entry name" value="Kinase-like_dom_sf"/>
</dbReference>
<dbReference type="InterPro" id="IPR017441">
    <property type="entry name" value="Protein_kinase_ATP_BS"/>
</dbReference>
<proteinExistence type="predicted"/>
<dbReference type="SMART" id="SM00220">
    <property type="entry name" value="S_TKc"/>
    <property type="match status" value="1"/>
</dbReference>
<keyword evidence="1" id="KW-0808">Transferase</keyword>
<feature type="binding site" evidence="5">
    <location>
        <position position="81"/>
    </location>
    <ligand>
        <name>ATP</name>
        <dbReference type="ChEBI" id="CHEBI:30616"/>
    </ligand>
</feature>
<feature type="domain" description="Protein kinase" evidence="8">
    <location>
        <begin position="52"/>
        <end position="347"/>
    </location>
</feature>
<dbReference type="Gene3D" id="1.10.510.10">
    <property type="entry name" value="Transferase(Phosphotransferase) domain 1"/>
    <property type="match status" value="1"/>
</dbReference>
<dbReference type="PROSITE" id="PS00108">
    <property type="entry name" value="PROTEIN_KINASE_ST"/>
    <property type="match status" value="1"/>
</dbReference>
<feature type="region of interest" description="Disordered" evidence="6">
    <location>
        <begin position="1"/>
        <end position="31"/>
    </location>
</feature>
<accession>A0A6M5YZU6</accession>
<evidence type="ECO:0000256" key="4">
    <source>
        <dbReference type="ARBA" id="ARBA00022840"/>
    </source>
</evidence>
<evidence type="ECO:0000259" key="8">
    <source>
        <dbReference type="PROSITE" id="PS50011"/>
    </source>
</evidence>
<keyword evidence="7" id="KW-1133">Transmembrane helix</keyword>
<name>A0A6M5YZU6_9BACT</name>
<evidence type="ECO:0000313" key="9">
    <source>
        <dbReference type="EMBL" id="QJW99398.1"/>
    </source>
</evidence>
<dbReference type="PANTHER" id="PTHR43289">
    <property type="entry name" value="MITOGEN-ACTIVATED PROTEIN KINASE KINASE KINASE 20-RELATED"/>
    <property type="match status" value="1"/>
</dbReference>
<keyword evidence="7" id="KW-0812">Transmembrane</keyword>
<dbReference type="SUPFAM" id="SSF56112">
    <property type="entry name" value="Protein kinase-like (PK-like)"/>
    <property type="match status" value="1"/>
</dbReference>
<keyword evidence="4 5" id="KW-0067">ATP-binding</keyword>
<dbReference type="Pfam" id="PF13181">
    <property type="entry name" value="TPR_8"/>
    <property type="match status" value="1"/>
</dbReference>
<dbReference type="Gene3D" id="1.25.40.10">
    <property type="entry name" value="Tetratricopeptide repeat domain"/>
    <property type="match status" value="2"/>
</dbReference>
<dbReference type="PANTHER" id="PTHR43289:SF6">
    <property type="entry name" value="SERINE_THREONINE-PROTEIN KINASE NEKL-3"/>
    <property type="match status" value="1"/>
</dbReference>
<dbReference type="InterPro" id="IPR008271">
    <property type="entry name" value="Ser/Thr_kinase_AS"/>
</dbReference>
<evidence type="ECO:0000256" key="6">
    <source>
        <dbReference type="SAM" id="MobiDB-lite"/>
    </source>
</evidence>
<feature type="transmembrane region" description="Helical" evidence="7">
    <location>
        <begin position="372"/>
        <end position="395"/>
    </location>
</feature>
<dbReference type="KEGG" id="ftj:FTUN_7010"/>
<dbReference type="EMBL" id="CP053452">
    <property type="protein sequence ID" value="QJW99398.1"/>
    <property type="molecule type" value="Genomic_DNA"/>
</dbReference>
<gene>
    <name evidence="9" type="ORF">FTUN_7010</name>
</gene>
<keyword evidence="7" id="KW-0472">Membrane</keyword>
<organism evidence="9 10">
    <name type="scientific">Frigoriglobus tundricola</name>
    <dbReference type="NCBI Taxonomy" id="2774151"/>
    <lineage>
        <taxon>Bacteria</taxon>
        <taxon>Pseudomonadati</taxon>
        <taxon>Planctomycetota</taxon>
        <taxon>Planctomycetia</taxon>
        <taxon>Gemmatales</taxon>
        <taxon>Gemmataceae</taxon>
        <taxon>Frigoriglobus</taxon>
    </lineage>
</organism>
<sequence>MSEHTQRCPPPDGPSSDTAFLPPAPDPPSLTRASEYVPERPVVTLSVELPGFEILSELGRGGMGVVYKARQRSLNRLVALKVILGGPLASIEDKARFRIEAEAAARLHHPNIVQVFDVGECAGFSYIALELVEGDNLRKWQGGQPVEPQLAARLVSAVARGVQHAHEQGIVHRDLKPANILLAPVPDANPDSGGGSESRAGALPSGSLSRAPSGARGPLPVAPKVTDFGLAKPLEGGTDLTLTGVACGTPNYMAPEQVRGKASGLAVDVYGLGAVLFELLAGRPPFVGADAAEVLIRILRTQPAGVRKFVRGVPRDLEVIVAKCLEKDPARRYPSARDVADDLERYLAGKPIAARPVGPAERAWRWVKRNPVVAGFLVVSTFGCALTGALALALARSGSDQRGARAAAESARADAEVARELAKAEAAHAVAQRAEADSARARSEAHLRIAREVIRASFGELSGHPRFEDEDFRHARQTLIAQVRPVPRCGGPATPNAPEWLDDITGVSHWLGFLEYLNGNQAGAAAEYRTAAAAAGRWAQLEPQRPEPRARQVDALVNAGNALFNSGQFDASEACYRDAATIMDAVVAERPESASFRQQAVHARGQLAHVLRATNRPERAEESARQELDRATDLVRVCGDAVDNLRPLAAANASLAGALELRQKWDEADRHFVEAIATRDRVRKAAVGPRYAVDYASAVLAHANFLNARGHHDRAADAFLEAVAALEKAQASVPDVNLHCVDLAFGWAQHGEFLRGRSQFAEAERRFTQALELANTVTRRAPGYRLAREAAVTAGASRAHVYNATGRHREAAAEWQRLAAEDPDPNRRTQHELFVLQSHLFAADWKAAATGADALMKADQPAWMWVDLGRVWCLAARQIEADVCLMPADRTRESEAVVAKAVVCLERARKLKHFEAVDRAQWVTGNDDFAPVRGKFDPAKK</sequence>
<dbReference type="CDD" id="cd14014">
    <property type="entry name" value="STKc_PknB_like"/>
    <property type="match status" value="1"/>
</dbReference>
<dbReference type="GO" id="GO:0004674">
    <property type="term" value="F:protein serine/threonine kinase activity"/>
    <property type="evidence" value="ECO:0007669"/>
    <property type="project" value="TreeGrafter"/>
</dbReference>
<protein>
    <recommendedName>
        <fullName evidence="8">Protein kinase domain-containing protein</fullName>
    </recommendedName>
</protein>
<dbReference type="InterPro" id="IPR000719">
    <property type="entry name" value="Prot_kinase_dom"/>
</dbReference>
<dbReference type="SUPFAM" id="SSF48452">
    <property type="entry name" value="TPR-like"/>
    <property type="match status" value="1"/>
</dbReference>
<evidence type="ECO:0000256" key="5">
    <source>
        <dbReference type="PROSITE-ProRule" id="PRU10141"/>
    </source>
</evidence>
<evidence type="ECO:0000256" key="3">
    <source>
        <dbReference type="ARBA" id="ARBA00022777"/>
    </source>
</evidence>
<evidence type="ECO:0000256" key="2">
    <source>
        <dbReference type="ARBA" id="ARBA00022741"/>
    </source>
</evidence>
<dbReference type="Gene3D" id="3.30.200.20">
    <property type="entry name" value="Phosphorylase Kinase, domain 1"/>
    <property type="match status" value="1"/>
</dbReference>
<keyword evidence="10" id="KW-1185">Reference proteome</keyword>
<keyword evidence="3" id="KW-0418">Kinase</keyword>
<dbReference type="PROSITE" id="PS50011">
    <property type="entry name" value="PROTEIN_KINASE_DOM"/>
    <property type="match status" value="1"/>
</dbReference>
<dbReference type="PROSITE" id="PS00107">
    <property type="entry name" value="PROTEIN_KINASE_ATP"/>
    <property type="match status" value="1"/>
</dbReference>
<reference evidence="10" key="1">
    <citation type="submission" date="2020-05" db="EMBL/GenBank/DDBJ databases">
        <title>Frigoriglobus tundricola gen. nov., sp. nov., a psychrotolerant cellulolytic planctomycete of the family Gemmataceae with two divergent copies of 16S rRNA gene.</title>
        <authorList>
            <person name="Kulichevskaya I.S."/>
            <person name="Ivanova A.A."/>
            <person name="Naumoff D.G."/>
            <person name="Beletsky A.V."/>
            <person name="Rijpstra W.I.C."/>
            <person name="Sinninghe Damste J.S."/>
            <person name="Mardanov A.V."/>
            <person name="Ravin N.V."/>
            <person name="Dedysh S.N."/>
        </authorList>
    </citation>
    <scope>NUCLEOTIDE SEQUENCE [LARGE SCALE GENOMIC DNA]</scope>
    <source>
        <strain evidence="10">PL17</strain>
    </source>
</reference>
<evidence type="ECO:0000256" key="7">
    <source>
        <dbReference type="SAM" id="Phobius"/>
    </source>
</evidence>
<evidence type="ECO:0000313" key="10">
    <source>
        <dbReference type="Proteomes" id="UP000503447"/>
    </source>
</evidence>
<dbReference type="RefSeq" id="WP_171474375.1">
    <property type="nucleotide sequence ID" value="NZ_CP053452.2"/>
</dbReference>
<evidence type="ECO:0000256" key="1">
    <source>
        <dbReference type="ARBA" id="ARBA00022679"/>
    </source>
</evidence>
<dbReference type="SMART" id="SM00028">
    <property type="entry name" value="TPR"/>
    <property type="match status" value="5"/>
</dbReference>
<keyword evidence="2 5" id="KW-0547">Nucleotide-binding</keyword>
<dbReference type="InterPro" id="IPR019734">
    <property type="entry name" value="TPR_rpt"/>
</dbReference>
<dbReference type="AlphaFoldDB" id="A0A6M5YZU6"/>
<dbReference type="Proteomes" id="UP000503447">
    <property type="component" value="Chromosome"/>
</dbReference>
<dbReference type="Pfam" id="PF00069">
    <property type="entry name" value="Pkinase"/>
    <property type="match status" value="1"/>
</dbReference>